<organism evidence="1 2">
    <name type="scientific">Pseudidiomarina halophila</name>
    <dbReference type="NCBI Taxonomy" id="1449799"/>
    <lineage>
        <taxon>Bacteria</taxon>
        <taxon>Pseudomonadati</taxon>
        <taxon>Pseudomonadota</taxon>
        <taxon>Gammaproteobacteria</taxon>
        <taxon>Alteromonadales</taxon>
        <taxon>Idiomarinaceae</taxon>
        <taxon>Pseudidiomarina</taxon>
    </lineage>
</organism>
<dbReference type="SUPFAM" id="SSF75169">
    <property type="entry name" value="DsrEFH-like"/>
    <property type="match status" value="1"/>
</dbReference>
<dbReference type="GO" id="GO:0097163">
    <property type="term" value="F:sulfur carrier activity"/>
    <property type="evidence" value="ECO:0007669"/>
    <property type="project" value="TreeGrafter"/>
</dbReference>
<gene>
    <name evidence="1" type="ORF">CWI69_03520</name>
</gene>
<evidence type="ECO:0000313" key="2">
    <source>
        <dbReference type="Proteomes" id="UP000287198"/>
    </source>
</evidence>
<proteinExistence type="predicted"/>
<evidence type="ECO:0000313" key="1">
    <source>
        <dbReference type="EMBL" id="RUO54490.1"/>
    </source>
</evidence>
<dbReference type="Pfam" id="PF02635">
    <property type="entry name" value="DsrE"/>
    <property type="match status" value="1"/>
</dbReference>
<dbReference type="GO" id="GO:0002143">
    <property type="term" value="P:tRNA wobble position uridine thiolation"/>
    <property type="evidence" value="ECO:0007669"/>
    <property type="project" value="TreeGrafter"/>
</dbReference>
<dbReference type="EMBL" id="PIPW01000001">
    <property type="protein sequence ID" value="RUO54490.1"/>
    <property type="molecule type" value="Genomic_DNA"/>
</dbReference>
<dbReference type="Proteomes" id="UP000287198">
    <property type="component" value="Unassembled WGS sequence"/>
</dbReference>
<name>A0A432Y0K8_9GAMM</name>
<dbReference type="InterPro" id="IPR003787">
    <property type="entry name" value="Sulphur_relay_DsrE/F-like"/>
</dbReference>
<sequence length="124" mass="13454">MLVTDLVISVHAAPSTAAAPPSTRSLLALTYAQAALALGHTLKHVFFYQAGVLHAQLDQDQQLTPVAAEWVRLSQKHGFPLIVCSTVIENDYQLEATHLHSAYELGGLTEFSMAVAQAERVVQF</sequence>
<dbReference type="PANTHER" id="PTHR34874">
    <property type="entry name" value="PROTEIN YCHN"/>
    <property type="match status" value="1"/>
</dbReference>
<dbReference type="GO" id="GO:1990228">
    <property type="term" value="C:sulfurtransferase complex"/>
    <property type="evidence" value="ECO:0007669"/>
    <property type="project" value="TreeGrafter"/>
</dbReference>
<reference evidence="2" key="1">
    <citation type="journal article" date="2018" name="Front. Microbiol.">
        <title>Genome-Based Analysis Reveals the Taxonomy and Diversity of the Family Idiomarinaceae.</title>
        <authorList>
            <person name="Liu Y."/>
            <person name="Lai Q."/>
            <person name="Shao Z."/>
        </authorList>
    </citation>
    <scope>NUCLEOTIDE SEQUENCE [LARGE SCALE GENOMIC DNA]</scope>
    <source>
        <strain evidence="2">BH195</strain>
    </source>
</reference>
<accession>A0A432Y0K8</accession>
<comment type="caution">
    <text evidence="1">The sequence shown here is derived from an EMBL/GenBank/DDBJ whole genome shotgun (WGS) entry which is preliminary data.</text>
</comment>
<dbReference type="Gene3D" id="3.40.1260.10">
    <property type="entry name" value="DsrEFH-like"/>
    <property type="match status" value="1"/>
</dbReference>
<dbReference type="AlphaFoldDB" id="A0A432Y0K8"/>
<dbReference type="InterPro" id="IPR027396">
    <property type="entry name" value="DsrEFH-like"/>
</dbReference>
<dbReference type="PANTHER" id="PTHR34874:SF3">
    <property type="entry name" value="SULFURTRANSFERASE TUSD"/>
    <property type="match status" value="1"/>
</dbReference>
<protein>
    <submittedName>
        <fullName evidence="1">Uncharacterized protein</fullName>
    </submittedName>
</protein>
<keyword evidence="2" id="KW-1185">Reference proteome</keyword>